<sequence length="160" mass="18231">MLRMWSHSVSTLMPGIALGTACISNISLSDYTKELLTLYCAVKFKCTYTWARHVNGAKAQGVTDSQLQALKDGIIQDRDVWDEQSVAFLAFLDETIDCPEASNETFNKAKKWFSDREMVEIVTAQGFYYMWSRIATTFQVEVDEGLRGDYEKAKNWAKTK</sequence>
<reference evidence="1" key="1">
    <citation type="submission" date="2022-08" db="EMBL/GenBank/DDBJ databases">
        <title>Genome Sequence of Lecanicillium fungicola.</title>
        <authorList>
            <person name="Buettner E."/>
        </authorList>
    </citation>
    <scope>NUCLEOTIDE SEQUENCE</scope>
    <source>
        <strain evidence="1">Babe33</strain>
    </source>
</reference>
<name>A0ACC1NYI9_9HYPO</name>
<evidence type="ECO:0000313" key="2">
    <source>
        <dbReference type="Proteomes" id="UP001143910"/>
    </source>
</evidence>
<protein>
    <submittedName>
        <fullName evidence="1">Uncharacterized protein</fullName>
    </submittedName>
</protein>
<evidence type="ECO:0000313" key="1">
    <source>
        <dbReference type="EMBL" id="KAJ2983911.1"/>
    </source>
</evidence>
<gene>
    <name evidence="1" type="ORF">NQ176_g345</name>
</gene>
<dbReference type="EMBL" id="JANJQO010000012">
    <property type="protein sequence ID" value="KAJ2983911.1"/>
    <property type="molecule type" value="Genomic_DNA"/>
</dbReference>
<keyword evidence="2" id="KW-1185">Reference proteome</keyword>
<comment type="caution">
    <text evidence="1">The sequence shown here is derived from an EMBL/GenBank/DDBJ whole genome shotgun (WGS) entry which is preliminary data.</text>
</comment>
<organism evidence="1 2">
    <name type="scientific">Zarea fungicola</name>
    <dbReference type="NCBI Taxonomy" id="93591"/>
    <lineage>
        <taxon>Eukaryota</taxon>
        <taxon>Fungi</taxon>
        <taxon>Dikarya</taxon>
        <taxon>Ascomycota</taxon>
        <taxon>Pezizomycotina</taxon>
        <taxon>Sordariomycetes</taxon>
        <taxon>Hypocreomycetidae</taxon>
        <taxon>Hypocreales</taxon>
        <taxon>Cordycipitaceae</taxon>
        <taxon>Zarea</taxon>
    </lineage>
</organism>
<accession>A0ACC1NYI9</accession>
<proteinExistence type="predicted"/>
<dbReference type="Proteomes" id="UP001143910">
    <property type="component" value="Unassembled WGS sequence"/>
</dbReference>